<evidence type="ECO:0000259" key="4">
    <source>
        <dbReference type="PROSITE" id="PS50089"/>
    </source>
</evidence>
<evidence type="ECO:0000313" key="5">
    <source>
        <dbReference type="EMBL" id="CAF1067397.1"/>
    </source>
</evidence>
<evidence type="ECO:0000256" key="3">
    <source>
        <dbReference type="PROSITE-ProRule" id="PRU00175"/>
    </source>
</evidence>
<evidence type="ECO:0000256" key="2">
    <source>
        <dbReference type="ARBA" id="ARBA00022833"/>
    </source>
</evidence>
<dbReference type="EMBL" id="CAJNOL010000444">
    <property type="protein sequence ID" value="CAF1067397.1"/>
    <property type="molecule type" value="Genomic_DNA"/>
</dbReference>
<keyword evidence="2" id="KW-0862">Zinc</keyword>
<proteinExistence type="predicted"/>
<organism evidence="5 6">
    <name type="scientific">Rotaria sordida</name>
    <dbReference type="NCBI Taxonomy" id="392033"/>
    <lineage>
        <taxon>Eukaryota</taxon>
        <taxon>Metazoa</taxon>
        <taxon>Spiralia</taxon>
        <taxon>Gnathifera</taxon>
        <taxon>Rotifera</taxon>
        <taxon>Eurotatoria</taxon>
        <taxon>Bdelloidea</taxon>
        <taxon>Philodinida</taxon>
        <taxon>Philodinidae</taxon>
        <taxon>Rotaria</taxon>
    </lineage>
</organism>
<dbReference type="GO" id="GO:0008270">
    <property type="term" value="F:zinc ion binding"/>
    <property type="evidence" value="ECO:0007669"/>
    <property type="project" value="UniProtKB-KW"/>
</dbReference>
<keyword evidence="6" id="KW-1185">Reference proteome</keyword>
<dbReference type="PROSITE" id="PS50089">
    <property type="entry name" value="ZF_RING_2"/>
    <property type="match status" value="1"/>
</dbReference>
<evidence type="ECO:0000313" key="6">
    <source>
        <dbReference type="Proteomes" id="UP000663870"/>
    </source>
</evidence>
<dbReference type="InterPro" id="IPR001841">
    <property type="entry name" value="Znf_RING"/>
</dbReference>
<dbReference type="Proteomes" id="UP000663870">
    <property type="component" value="Unassembled WGS sequence"/>
</dbReference>
<gene>
    <name evidence="5" type="ORF">JXQ802_LOCUS17498</name>
</gene>
<dbReference type="InterPro" id="IPR013083">
    <property type="entry name" value="Znf_RING/FYVE/PHD"/>
</dbReference>
<feature type="domain" description="RING-type" evidence="4">
    <location>
        <begin position="27"/>
        <end position="64"/>
    </location>
</feature>
<keyword evidence="1 3" id="KW-0863">Zinc-finger</keyword>
<reference evidence="5" key="1">
    <citation type="submission" date="2021-02" db="EMBL/GenBank/DDBJ databases">
        <authorList>
            <person name="Nowell W R."/>
        </authorList>
    </citation>
    <scope>NUCLEOTIDE SEQUENCE</scope>
</reference>
<keyword evidence="1 3" id="KW-0479">Metal-binding</keyword>
<dbReference type="Pfam" id="PF13923">
    <property type="entry name" value="zf-C3HC4_2"/>
    <property type="match status" value="1"/>
</dbReference>
<dbReference type="AlphaFoldDB" id="A0A814LMZ7"/>
<sequence>MTSMIQKGICSDRVRGPSSVNVDLLECPICHDLLWIPVACQTCETSFCSTCIDRWLADNPEKCPNRCKTYIKRKCPSFIVKLLAQLQLTCYYRSQGCEQILSRIVDGDNKSTKCLVDVIHFLINHLQQLVLLYMFVHYRGLLETHFFSTLNSTTTA</sequence>
<dbReference type="SUPFAM" id="SSF57850">
    <property type="entry name" value="RING/U-box"/>
    <property type="match status" value="1"/>
</dbReference>
<protein>
    <recommendedName>
        <fullName evidence="4">RING-type domain-containing protein</fullName>
    </recommendedName>
</protein>
<name>A0A814LMZ7_9BILA</name>
<accession>A0A814LMZ7</accession>
<dbReference type="Gene3D" id="3.30.40.10">
    <property type="entry name" value="Zinc/RING finger domain, C3HC4 (zinc finger)"/>
    <property type="match status" value="1"/>
</dbReference>
<evidence type="ECO:0000256" key="1">
    <source>
        <dbReference type="ARBA" id="ARBA00022771"/>
    </source>
</evidence>
<comment type="caution">
    <text evidence="5">The sequence shown here is derived from an EMBL/GenBank/DDBJ whole genome shotgun (WGS) entry which is preliminary data.</text>
</comment>